<feature type="compositionally biased region" description="Low complexity" evidence="1">
    <location>
        <begin position="85"/>
        <end position="112"/>
    </location>
</feature>
<feature type="compositionally biased region" description="Low complexity" evidence="1">
    <location>
        <begin position="180"/>
        <end position="218"/>
    </location>
</feature>
<feature type="compositionally biased region" description="Polar residues" evidence="1">
    <location>
        <begin position="138"/>
        <end position="156"/>
    </location>
</feature>
<protein>
    <submittedName>
        <fullName evidence="2">Uncharacterized protein</fullName>
    </submittedName>
</protein>
<comment type="caution">
    <text evidence="2">The sequence shown here is derived from an EMBL/GenBank/DDBJ whole genome shotgun (WGS) entry which is preliminary data.</text>
</comment>
<evidence type="ECO:0000313" key="3">
    <source>
        <dbReference type="Proteomes" id="UP001378960"/>
    </source>
</evidence>
<dbReference type="Proteomes" id="UP001378960">
    <property type="component" value="Unassembled WGS sequence"/>
</dbReference>
<keyword evidence="3" id="KW-1185">Reference proteome</keyword>
<accession>A0AAV5R9C9</accession>
<evidence type="ECO:0000256" key="1">
    <source>
        <dbReference type="SAM" id="MobiDB-lite"/>
    </source>
</evidence>
<feature type="region of interest" description="Disordered" evidence="1">
    <location>
        <begin position="138"/>
        <end position="235"/>
    </location>
</feature>
<sequence>MQSTTVTHSDNAFDLIEKEQEGIVLKLLHEINYLRDENKHLKQLLLNSNSLNNESTSPLLSPHSLSLSTLDSSTPQSNYFYHPRSPSLSSSISSASSSNSNKENINNNNISIGLPMSISDPTPLQSSRRATITTMTNLKRTPISNTVNSSLLTIPHQSPKKRTCSSGSSTSTRPILKPHSNSISGNSFNLSSSSRSRSRSGSMSTTRSSSRSTSIPRSDGISRSPTPCSPIISKNIDNQPVLFDTGIFSMSKKLHVDLNNDSFYNIKSHKRSVSDNLVSFTSDDLNKLSLSKEEEDVPKNQENNNNKRQPSTGLKIIKN</sequence>
<reference evidence="2 3" key="1">
    <citation type="journal article" date="2023" name="Elife">
        <title>Identification of key yeast species and microbe-microbe interactions impacting larval growth of Drosophila in the wild.</title>
        <authorList>
            <person name="Mure A."/>
            <person name="Sugiura Y."/>
            <person name="Maeda R."/>
            <person name="Honda K."/>
            <person name="Sakurai N."/>
            <person name="Takahashi Y."/>
            <person name="Watada M."/>
            <person name="Katoh T."/>
            <person name="Gotoh A."/>
            <person name="Gotoh Y."/>
            <person name="Taniguchi I."/>
            <person name="Nakamura K."/>
            <person name="Hayashi T."/>
            <person name="Katayama T."/>
            <person name="Uemura T."/>
            <person name="Hattori Y."/>
        </authorList>
    </citation>
    <scope>NUCLEOTIDE SEQUENCE [LARGE SCALE GENOMIC DNA]</scope>
    <source>
        <strain evidence="2 3">PK-24</strain>
    </source>
</reference>
<feature type="region of interest" description="Disordered" evidence="1">
    <location>
        <begin position="77"/>
        <end position="125"/>
    </location>
</feature>
<organism evidence="2 3">
    <name type="scientific">Pichia kluyveri</name>
    <name type="common">Yeast</name>
    <dbReference type="NCBI Taxonomy" id="36015"/>
    <lineage>
        <taxon>Eukaryota</taxon>
        <taxon>Fungi</taxon>
        <taxon>Dikarya</taxon>
        <taxon>Ascomycota</taxon>
        <taxon>Saccharomycotina</taxon>
        <taxon>Pichiomycetes</taxon>
        <taxon>Pichiales</taxon>
        <taxon>Pichiaceae</taxon>
        <taxon>Pichia</taxon>
    </lineage>
</organism>
<name>A0AAV5R9C9_PICKL</name>
<dbReference type="AlphaFoldDB" id="A0AAV5R9C9"/>
<feature type="compositionally biased region" description="Polar residues" evidence="1">
    <location>
        <begin position="300"/>
        <end position="312"/>
    </location>
</feature>
<feature type="region of interest" description="Disordered" evidence="1">
    <location>
        <begin position="292"/>
        <end position="319"/>
    </location>
</feature>
<proteinExistence type="predicted"/>
<dbReference type="EMBL" id="BTGB01000005">
    <property type="protein sequence ID" value="GMM47186.1"/>
    <property type="molecule type" value="Genomic_DNA"/>
</dbReference>
<evidence type="ECO:0000313" key="2">
    <source>
        <dbReference type="EMBL" id="GMM47186.1"/>
    </source>
</evidence>
<gene>
    <name evidence="2" type="ORF">DAPK24_037610</name>
</gene>